<keyword evidence="5" id="KW-1185">Reference proteome</keyword>
<dbReference type="EMBL" id="AJVK01000679">
    <property type="status" value="NOT_ANNOTATED_CDS"/>
    <property type="molecule type" value="Genomic_DNA"/>
</dbReference>
<dbReference type="AlphaFoldDB" id="A0A1B0DB33"/>
<evidence type="ECO:0000313" key="5">
    <source>
        <dbReference type="Proteomes" id="UP000092462"/>
    </source>
</evidence>
<evidence type="ECO:0000259" key="3">
    <source>
        <dbReference type="Pfam" id="PF00685"/>
    </source>
</evidence>
<dbReference type="Gene3D" id="3.40.50.300">
    <property type="entry name" value="P-loop containing nucleotide triphosphate hydrolases"/>
    <property type="match status" value="1"/>
</dbReference>
<dbReference type="PANTHER" id="PTHR11783">
    <property type="entry name" value="SULFOTRANSFERASE SULT"/>
    <property type="match status" value="1"/>
</dbReference>
<dbReference type="VEuPathDB" id="VectorBase:PPAI004930"/>
<dbReference type="InterPro" id="IPR000863">
    <property type="entry name" value="Sulfotransferase_dom"/>
</dbReference>
<name>A0A1B0DB33_PHLPP</name>
<protein>
    <recommendedName>
        <fullName evidence="3">Sulfotransferase domain-containing protein</fullName>
    </recommendedName>
</protein>
<feature type="domain" description="Sulfotransferase" evidence="3">
    <location>
        <begin position="66"/>
        <end position="325"/>
    </location>
</feature>
<proteinExistence type="inferred from homology"/>
<dbReference type="SUPFAM" id="SSF52540">
    <property type="entry name" value="P-loop containing nucleoside triphosphate hydrolases"/>
    <property type="match status" value="1"/>
</dbReference>
<evidence type="ECO:0000313" key="4">
    <source>
        <dbReference type="EnsemblMetazoa" id="PPAI004930-PA"/>
    </source>
</evidence>
<dbReference type="Proteomes" id="UP000092462">
    <property type="component" value="Unassembled WGS sequence"/>
</dbReference>
<dbReference type="EMBL" id="AJVK01000680">
    <property type="status" value="NOT_ANNOTATED_CDS"/>
    <property type="molecule type" value="Genomic_DNA"/>
</dbReference>
<sequence length="331" mass="39011">MPFECEIVPDSDLVRKSHYFGVSEYVWVKSERPVEECAKNWRMEPCYMPVMFRDRADEIENFTVFPDDTWVVTYPKCGTTWCQEMVWLINNGLDMKAASQEPLNSRFPCIEMSTLFPPSFNIGQESIERSKKLPRPRHIKSHLPAHLLPRSIWQVKPKIIYVARNPKDVAVSFYHHQRHLHGYTRSFEDFADAFLADHVIWSPFHSHIVDFWTMRHEDNILFITFEEMKENLRGVITRTATFLGKTLIEADVELLCQHLSFDAMKKNESVNKRVDVDEMKSLTGEAKTEDFSFIRKGQIGSFRELLSPDLEMKFNKWTEKELQNTDFKFQV</sequence>
<dbReference type="InterPro" id="IPR027417">
    <property type="entry name" value="P-loop_NTPase"/>
</dbReference>
<comment type="similarity">
    <text evidence="1">Belongs to the sulfotransferase 1 family.</text>
</comment>
<dbReference type="VEuPathDB" id="VectorBase:PPAPM1_007688"/>
<evidence type="ECO:0000256" key="2">
    <source>
        <dbReference type="ARBA" id="ARBA00022679"/>
    </source>
</evidence>
<dbReference type="Pfam" id="PF00685">
    <property type="entry name" value="Sulfotransfer_1"/>
    <property type="match status" value="1"/>
</dbReference>
<accession>A0A1B0DB33</accession>
<evidence type="ECO:0000256" key="1">
    <source>
        <dbReference type="ARBA" id="ARBA00005771"/>
    </source>
</evidence>
<organism evidence="4 5">
    <name type="scientific">Phlebotomus papatasi</name>
    <name type="common">Sandfly</name>
    <dbReference type="NCBI Taxonomy" id="29031"/>
    <lineage>
        <taxon>Eukaryota</taxon>
        <taxon>Metazoa</taxon>
        <taxon>Ecdysozoa</taxon>
        <taxon>Arthropoda</taxon>
        <taxon>Hexapoda</taxon>
        <taxon>Insecta</taxon>
        <taxon>Pterygota</taxon>
        <taxon>Neoptera</taxon>
        <taxon>Endopterygota</taxon>
        <taxon>Diptera</taxon>
        <taxon>Nematocera</taxon>
        <taxon>Psychodoidea</taxon>
        <taxon>Psychodidae</taxon>
        <taxon>Phlebotomus</taxon>
        <taxon>Phlebotomus</taxon>
    </lineage>
</organism>
<reference evidence="4" key="1">
    <citation type="submission" date="2022-08" db="UniProtKB">
        <authorList>
            <consortium name="EnsemblMetazoa"/>
        </authorList>
    </citation>
    <scope>IDENTIFICATION</scope>
    <source>
        <strain evidence="4">Israel</strain>
    </source>
</reference>
<dbReference type="EnsemblMetazoa" id="PPAI004930-RA">
    <property type="protein sequence ID" value="PPAI004930-PA"/>
    <property type="gene ID" value="PPAI004930"/>
</dbReference>
<keyword evidence="2" id="KW-0808">Transferase</keyword>
<dbReference type="GO" id="GO:0008146">
    <property type="term" value="F:sulfotransferase activity"/>
    <property type="evidence" value="ECO:0007669"/>
    <property type="project" value="InterPro"/>
</dbReference>